<dbReference type="KEGG" id="phb:HYN04_04750"/>
<dbReference type="InterPro" id="IPR025444">
    <property type="entry name" value="Monooxy_af470"/>
</dbReference>
<dbReference type="OrthoDB" id="7566033at2"/>
<gene>
    <name evidence="1" type="ORF">HYN04_04750</name>
</gene>
<reference evidence="2" key="1">
    <citation type="submission" date="2018-05" db="EMBL/GenBank/DDBJ databases">
        <title>Genome sequencing of Phenylobacterium sp. HYN0004.</title>
        <authorList>
            <person name="Yi H."/>
            <person name="Baek C."/>
        </authorList>
    </citation>
    <scope>NUCLEOTIDE SEQUENCE [LARGE SCALE GENOMIC DNA]</scope>
    <source>
        <strain evidence="2">HYN0004</strain>
    </source>
</reference>
<evidence type="ECO:0000313" key="2">
    <source>
        <dbReference type="Proteomes" id="UP000247763"/>
    </source>
</evidence>
<name>A0A2Z3HWE2_9CAUL</name>
<dbReference type="Pfam" id="PF13826">
    <property type="entry name" value="Monooxy_af470-like"/>
    <property type="match status" value="1"/>
</dbReference>
<keyword evidence="2" id="KW-1185">Reference proteome</keyword>
<protein>
    <submittedName>
        <fullName evidence="1">DUF4188 domain-containing protein</fullName>
    </submittedName>
</protein>
<accession>A0A2Z3HWE2</accession>
<evidence type="ECO:0000313" key="1">
    <source>
        <dbReference type="EMBL" id="AWM77129.1"/>
    </source>
</evidence>
<sequence>MTAIIDKRVCAEIEGDFVLFLIGMRVNRPLKFWKWWPVAKAMPKMIIELSKRPELGMLHARTHFGFPNIFLVQYWRSFDHLEAYARSRELEHLPAWQAFNKSVGSNGDVGIWHETYLIRNGAYENVYNNMPAFGMGVAGELRDATGARKEARQRIQAAAETPEAS</sequence>
<proteinExistence type="predicted"/>
<dbReference type="RefSeq" id="WP_110449698.1">
    <property type="nucleotide sequence ID" value="NZ_CP029479.1"/>
</dbReference>
<dbReference type="Proteomes" id="UP000247763">
    <property type="component" value="Chromosome"/>
</dbReference>
<dbReference type="AlphaFoldDB" id="A0A2Z3HWE2"/>
<dbReference type="EMBL" id="CP029479">
    <property type="protein sequence ID" value="AWM77129.1"/>
    <property type="molecule type" value="Genomic_DNA"/>
</dbReference>
<organism evidence="1 2">
    <name type="scientific">Phenylobacterium parvum</name>
    <dbReference type="NCBI Taxonomy" id="2201350"/>
    <lineage>
        <taxon>Bacteria</taxon>
        <taxon>Pseudomonadati</taxon>
        <taxon>Pseudomonadota</taxon>
        <taxon>Alphaproteobacteria</taxon>
        <taxon>Caulobacterales</taxon>
        <taxon>Caulobacteraceae</taxon>
        <taxon>Phenylobacterium</taxon>
    </lineage>
</organism>